<accession>A0A803QMD5</accession>
<dbReference type="GO" id="GO:0004523">
    <property type="term" value="F:RNA-DNA hybrid ribonuclease activity"/>
    <property type="evidence" value="ECO:0007669"/>
    <property type="project" value="InterPro"/>
</dbReference>
<dbReference type="InterPro" id="IPR052929">
    <property type="entry name" value="RNase_H-like_EbsB-rel"/>
</dbReference>
<dbReference type="Gene3D" id="3.30.420.10">
    <property type="entry name" value="Ribonuclease H-like superfamily/Ribonuclease H"/>
    <property type="match status" value="1"/>
</dbReference>
<protein>
    <recommendedName>
        <fullName evidence="1">RNase H type-1 domain-containing protein</fullName>
    </recommendedName>
</protein>
<dbReference type="EMBL" id="UZAU01000836">
    <property type="status" value="NOT_ANNOTATED_CDS"/>
    <property type="molecule type" value="Genomic_DNA"/>
</dbReference>
<organism evidence="2 3">
    <name type="scientific">Cannabis sativa</name>
    <name type="common">Hemp</name>
    <name type="synonym">Marijuana</name>
    <dbReference type="NCBI Taxonomy" id="3483"/>
    <lineage>
        <taxon>Eukaryota</taxon>
        <taxon>Viridiplantae</taxon>
        <taxon>Streptophyta</taxon>
        <taxon>Embryophyta</taxon>
        <taxon>Tracheophyta</taxon>
        <taxon>Spermatophyta</taxon>
        <taxon>Magnoliopsida</taxon>
        <taxon>eudicotyledons</taxon>
        <taxon>Gunneridae</taxon>
        <taxon>Pentapetalae</taxon>
        <taxon>rosids</taxon>
        <taxon>fabids</taxon>
        <taxon>Rosales</taxon>
        <taxon>Cannabaceae</taxon>
        <taxon>Cannabis</taxon>
    </lineage>
</organism>
<dbReference type="PANTHER" id="PTHR47074:SF11">
    <property type="entry name" value="REVERSE TRANSCRIPTASE-LIKE PROTEIN"/>
    <property type="match status" value="1"/>
</dbReference>
<proteinExistence type="predicted"/>
<dbReference type="Pfam" id="PF13456">
    <property type="entry name" value="RVT_3"/>
    <property type="match status" value="1"/>
</dbReference>
<dbReference type="InterPro" id="IPR002156">
    <property type="entry name" value="RNaseH_domain"/>
</dbReference>
<dbReference type="InterPro" id="IPR036397">
    <property type="entry name" value="RNaseH_sf"/>
</dbReference>
<evidence type="ECO:0000259" key="1">
    <source>
        <dbReference type="Pfam" id="PF13456"/>
    </source>
</evidence>
<reference evidence="2" key="1">
    <citation type="submission" date="2021-03" db="UniProtKB">
        <authorList>
            <consortium name="EnsemblPlants"/>
        </authorList>
    </citation>
    <scope>IDENTIFICATION</scope>
</reference>
<dbReference type="AlphaFoldDB" id="A0A803QMD5"/>
<keyword evidence="3" id="KW-1185">Reference proteome</keyword>
<dbReference type="CDD" id="cd06222">
    <property type="entry name" value="RNase_H_like"/>
    <property type="match status" value="1"/>
</dbReference>
<dbReference type="EnsemblPlants" id="evm.model.10.2164">
    <property type="protein sequence ID" value="cds.evm.model.10.2164"/>
    <property type="gene ID" value="evm.TU.10.2164"/>
</dbReference>
<name>A0A803QMD5_CANSA</name>
<dbReference type="Gramene" id="evm.model.10.2164">
    <property type="protein sequence ID" value="cds.evm.model.10.2164"/>
    <property type="gene ID" value="evm.TU.10.2164"/>
</dbReference>
<dbReference type="PANTHER" id="PTHR47074">
    <property type="entry name" value="BNAC02G40300D PROTEIN"/>
    <property type="match status" value="1"/>
</dbReference>
<evidence type="ECO:0000313" key="3">
    <source>
        <dbReference type="Proteomes" id="UP000596661"/>
    </source>
</evidence>
<dbReference type="InterPro" id="IPR044730">
    <property type="entry name" value="RNase_H-like_dom_plant"/>
</dbReference>
<feature type="domain" description="RNase H type-1" evidence="1">
    <location>
        <begin position="5"/>
        <end position="117"/>
    </location>
</feature>
<dbReference type="Proteomes" id="UP000596661">
    <property type="component" value="Unassembled WGS sequence"/>
</dbReference>
<evidence type="ECO:0000313" key="2">
    <source>
        <dbReference type="EnsemblPlants" id="cds.evm.model.10.2164"/>
    </source>
</evidence>
<dbReference type="GO" id="GO:0003676">
    <property type="term" value="F:nucleic acid binding"/>
    <property type="evidence" value="ECO:0007669"/>
    <property type="project" value="InterPro"/>
</dbReference>
<sequence>MFAGAAIFRNDQGTFSHVSTKRFSYSDSLPGEVATLVWGAKSAQRLGLHNVVFLSDSVEAVNSVCWKRLQGLSTSLHHNVQDLVSSFHDSANQLGLWEASWIPRRNNGVAHAVAKWALDANQFGNIELSNFDSSLLTC</sequence>